<evidence type="ECO:0000313" key="2">
    <source>
        <dbReference type="EMBL" id="GMT03571.1"/>
    </source>
</evidence>
<dbReference type="InterPro" id="IPR024079">
    <property type="entry name" value="MetalloPept_cat_dom_sf"/>
</dbReference>
<dbReference type="PANTHER" id="PTHR11733:SF208">
    <property type="entry name" value="PEPTIDASE M13 C-TERMINAL DOMAIN-CONTAINING PROTEIN"/>
    <property type="match status" value="1"/>
</dbReference>
<dbReference type="Pfam" id="PF01431">
    <property type="entry name" value="Peptidase_M13"/>
    <property type="match status" value="1"/>
</dbReference>
<feature type="domain" description="Peptidase M13 C-terminal" evidence="1">
    <location>
        <begin position="42"/>
        <end position="228"/>
    </location>
</feature>
<dbReference type="EMBL" id="BTSX01000006">
    <property type="protein sequence ID" value="GMT03571.1"/>
    <property type="molecule type" value="Genomic_DNA"/>
</dbReference>
<dbReference type="InterPro" id="IPR018497">
    <property type="entry name" value="Peptidase_M13_C"/>
</dbReference>
<evidence type="ECO:0000313" key="3">
    <source>
        <dbReference type="Proteomes" id="UP001432027"/>
    </source>
</evidence>
<keyword evidence="3" id="KW-1185">Reference proteome</keyword>
<feature type="non-terminal residue" evidence="2">
    <location>
        <position position="1"/>
    </location>
</feature>
<evidence type="ECO:0000259" key="1">
    <source>
        <dbReference type="Pfam" id="PF01431"/>
    </source>
</evidence>
<dbReference type="Gene3D" id="3.40.390.10">
    <property type="entry name" value="Collagenase (Catalytic Domain)"/>
    <property type="match status" value="1"/>
</dbReference>
<dbReference type="PROSITE" id="PS51885">
    <property type="entry name" value="NEPRILYSIN"/>
    <property type="match status" value="1"/>
</dbReference>
<dbReference type="Proteomes" id="UP001432027">
    <property type="component" value="Unassembled WGS sequence"/>
</dbReference>
<dbReference type="GO" id="GO:0004222">
    <property type="term" value="F:metalloendopeptidase activity"/>
    <property type="evidence" value="ECO:0007669"/>
    <property type="project" value="InterPro"/>
</dbReference>
<gene>
    <name evidence="2" type="ORF">PENTCL1PPCAC_25745</name>
</gene>
<protein>
    <recommendedName>
        <fullName evidence="1">Peptidase M13 C-terminal domain-containing protein</fullName>
    </recommendedName>
</protein>
<sequence>TTGNEVLDIMFSLETAYFSLLESLRAEEQMLVYRVRYDLAINAFYNDEVNKVAILAPFLYPAITDKSTIDKPYNLFFFIGHEVFHSVVRTDWAEKSPAFNSGMKCMIDHYNKTCDTYPVGSCNSGAQTFEEDGPDIEGQRINYEFLIRNNKEEELNEIVFESERLSVNREQAFFYLSGITFCSEIKAIDNHTDVHSLPHARINGLVTQMPEFTKAFFCSSNQAMYTEK</sequence>
<name>A0AAV5U9L6_9BILA</name>
<dbReference type="GO" id="GO:0016485">
    <property type="term" value="P:protein processing"/>
    <property type="evidence" value="ECO:0007669"/>
    <property type="project" value="TreeGrafter"/>
</dbReference>
<proteinExistence type="predicted"/>
<comment type="caution">
    <text evidence="2">The sequence shown here is derived from an EMBL/GenBank/DDBJ whole genome shotgun (WGS) entry which is preliminary data.</text>
</comment>
<dbReference type="SUPFAM" id="SSF55486">
    <property type="entry name" value="Metalloproteases ('zincins'), catalytic domain"/>
    <property type="match status" value="1"/>
</dbReference>
<accession>A0AAV5U9L6</accession>
<reference evidence="2" key="1">
    <citation type="submission" date="2023-10" db="EMBL/GenBank/DDBJ databases">
        <title>Genome assembly of Pristionchus species.</title>
        <authorList>
            <person name="Yoshida K."/>
            <person name="Sommer R.J."/>
        </authorList>
    </citation>
    <scope>NUCLEOTIDE SEQUENCE</scope>
    <source>
        <strain evidence="2">RS0144</strain>
    </source>
</reference>
<dbReference type="PANTHER" id="PTHR11733">
    <property type="entry name" value="ZINC METALLOPROTEASE FAMILY M13 NEPRILYSIN-RELATED"/>
    <property type="match status" value="1"/>
</dbReference>
<dbReference type="GO" id="GO:0005886">
    <property type="term" value="C:plasma membrane"/>
    <property type="evidence" value="ECO:0007669"/>
    <property type="project" value="TreeGrafter"/>
</dbReference>
<dbReference type="InterPro" id="IPR000718">
    <property type="entry name" value="Peptidase_M13"/>
</dbReference>
<feature type="non-terminal residue" evidence="2">
    <location>
        <position position="228"/>
    </location>
</feature>
<dbReference type="AlphaFoldDB" id="A0AAV5U9L6"/>
<organism evidence="2 3">
    <name type="scientific">Pristionchus entomophagus</name>
    <dbReference type="NCBI Taxonomy" id="358040"/>
    <lineage>
        <taxon>Eukaryota</taxon>
        <taxon>Metazoa</taxon>
        <taxon>Ecdysozoa</taxon>
        <taxon>Nematoda</taxon>
        <taxon>Chromadorea</taxon>
        <taxon>Rhabditida</taxon>
        <taxon>Rhabditina</taxon>
        <taxon>Diplogasteromorpha</taxon>
        <taxon>Diplogasteroidea</taxon>
        <taxon>Neodiplogasteridae</taxon>
        <taxon>Pristionchus</taxon>
    </lineage>
</organism>